<dbReference type="SUPFAM" id="SSF53448">
    <property type="entry name" value="Nucleotide-diphospho-sugar transferases"/>
    <property type="match status" value="1"/>
</dbReference>
<dbReference type="PANTHER" id="PTHR22916:SF3">
    <property type="entry name" value="UDP-GLCNAC:BETAGAL BETA-1,3-N-ACETYLGLUCOSAMINYLTRANSFERASE-LIKE PROTEIN 1"/>
    <property type="match status" value="1"/>
</dbReference>
<dbReference type="STRING" id="216903.SAMN05444371_1743"/>
<organism evidence="2 3">
    <name type="scientific">Epilithonimonas mollis</name>
    <dbReference type="NCBI Taxonomy" id="216903"/>
    <lineage>
        <taxon>Bacteria</taxon>
        <taxon>Pseudomonadati</taxon>
        <taxon>Bacteroidota</taxon>
        <taxon>Flavobacteriia</taxon>
        <taxon>Flavobacteriales</taxon>
        <taxon>Weeksellaceae</taxon>
        <taxon>Chryseobacterium group</taxon>
        <taxon>Epilithonimonas</taxon>
    </lineage>
</organism>
<proteinExistence type="predicted"/>
<dbReference type="Gene3D" id="3.90.550.10">
    <property type="entry name" value="Spore Coat Polysaccharide Biosynthesis Protein SpsA, Chain A"/>
    <property type="match status" value="1"/>
</dbReference>
<evidence type="ECO:0000259" key="1">
    <source>
        <dbReference type="Pfam" id="PF00535"/>
    </source>
</evidence>
<accession>A0A1M6R8I2</accession>
<dbReference type="InterPro" id="IPR001173">
    <property type="entry name" value="Glyco_trans_2-like"/>
</dbReference>
<dbReference type="PANTHER" id="PTHR22916">
    <property type="entry name" value="GLYCOSYLTRANSFERASE"/>
    <property type="match status" value="1"/>
</dbReference>
<evidence type="ECO:0000313" key="3">
    <source>
        <dbReference type="Proteomes" id="UP000184498"/>
    </source>
</evidence>
<protein>
    <submittedName>
        <fullName evidence="2">Glycosyltransferase involved in cell wall bisynthesis</fullName>
    </submittedName>
</protein>
<dbReference type="Proteomes" id="UP000184498">
    <property type="component" value="Unassembled WGS sequence"/>
</dbReference>
<evidence type="ECO:0000313" key="2">
    <source>
        <dbReference type="EMBL" id="SHK28771.1"/>
    </source>
</evidence>
<name>A0A1M6R8I2_9FLAO</name>
<keyword evidence="3" id="KW-1185">Reference proteome</keyword>
<reference evidence="3" key="1">
    <citation type="submission" date="2016-11" db="EMBL/GenBank/DDBJ databases">
        <authorList>
            <person name="Varghese N."/>
            <person name="Submissions S."/>
        </authorList>
    </citation>
    <scope>NUCLEOTIDE SEQUENCE [LARGE SCALE GENOMIC DNA]</scope>
    <source>
        <strain evidence="3">DSM 18016</strain>
    </source>
</reference>
<dbReference type="CDD" id="cd00761">
    <property type="entry name" value="Glyco_tranf_GTA_type"/>
    <property type="match status" value="1"/>
</dbReference>
<sequence>MKKISIIIPLYNAENYISKCLDSIKNQTYKNFEIIVINDKSKDNSWGILNDYVSEHLNLNFIIINNEINLGLSKTRNKGIDLATGGYIIFMDNDDTLADALSLQYFIDQTDNDPDIILGKTRFLLNDVPKESNYHRLKNKKGTYTDNEILDGFFSGEWAVTAWNKLYKTAFLKNNNLKFLDDLLHEDELWAFETAIAAKKINFLQEETYVYYSMSNPNSMTATVGLKNIEHYLIILTKKLEMSTEKGLYCRSRFTENYLKNFANYTILRNVCKMDFGTFKSFYVKIEKEFDKSFPQKGLFRLHPVLAYYLYRMKFDKDFFLYGKFPKYVNPLLKI</sequence>
<dbReference type="InterPro" id="IPR029044">
    <property type="entry name" value="Nucleotide-diphossugar_trans"/>
</dbReference>
<dbReference type="Pfam" id="PF00535">
    <property type="entry name" value="Glycos_transf_2"/>
    <property type="match status" value="1"/>
</dbReference>
<feature type="domain" description="Glycosyltransferase 2-like" evidence="1">
    <location>
        <begin position="5"/>
        <end position="133"/>
    </location>
</feature>
<dbReference type="EMBL" id="FRAM01000002">
    <property type="protein sequence ID" value="SHK28771.1"/>
    <property type="molecule type" value="Genomic_DNA"/>
</dbReference>
<dbReference type="AlphaFoldDB" id="A0A1M6R8I2"/>
<dbReference type="GO" id="GO:0016758">
    <property type="term" value="F:hexosyltransferase activity"/>
    <property type="evidence" value="ECO:0007669"/>
    <property type="project" value="UniProtKB-ARBA"/>
</dbReference>
<keyword evidence="2" id="KW-0808">Transferase</keyword>
<gene>
    <name evidence="2" type="ORF">SAMN05444371_1743</name>
</gene>